<feature type="transmembrane region" description="Helical" evidence="7">
    <location>
        <begin position="12"/>
        <end position="34"/>
    </location>
</feature>
<protein>
    <recommendedName>
        <fullName evidence="10">DoxX family protein</fullName>
    </recommendedName>
</protein>
<dbReference type="InterPro" id="IPR051907">
    <property type="entry name" value="DoxX-like_oxidoreductase"/>
</dbReference>
<dbReference type="AlphaFoldDB" id="R7ZN71"/>
<dbReference type="InterPro" id="IPR032808">
    <property type="entry name" value="DoxX"/>
</dbReference>
<comment type="caution">
    <text evidence="8">The sequence shown here is derived from an EMBL/GenBank/DDBJ whole genome shotgun (WGS) entry which is preliminary data.</text>
</comment>
<feature type="transmembrane region" description="Helical" evidence="7">
    <location>
        <begin position="54"/>
        <end position="73"/>
    </location>
</feature>
<feature type="transmembrane region" description="Helical" evidence="7">
    <location>
        <begin position="109"/>
        <end position="128"/>
    </location>
</feature>
<keyword evidence="3" id="KW-1003">Cell membrane</keyword>
<feature type="transmembrane region" description="Helical" evidence="7">
    <location>
        <begin position="80"/>
        <end position="97"/>
    </location>
</feature>
<evidence type="ECO:0000313" key="9">
    <source>
        <dbReference type="Proteomes" id="UP000013909"/>
    </source>
</evidence>
<keyword evidence="6 7" id="KW-0472">Membrane</keyword>
<keyword evidence="9" id="KW-1185">Reference proteome</keyword>
<evidence type="ECO:0000256" key="3">
    <source>
        <dbReference type="ARBA" id="ARBA00022475"/>
    </source>
</evidence>
<dbReference type="OrthoDB" id="9813193at2"/>
<evidence type="ECO:0000256" key="5">
    <source>
        <dbReference type="ARBA" id="ARBA00022989"/>
    </source>
</evidence>
<evidence type="ECO:0000256" key="6">
    <source>
        <dbReference type="ARBA" id="ARBA00023136"/>
    </source>
</evidence>
<dbReference type="EMBL" id="AQHR01000104">
    <property type="protein sequence ID" value="EON75551.1"/>
    <property type="molecule type" value="Genomic_DNA"/>
</dbReference>
<organism evidence="8 9">
    <name type="scientific">Lunatimonas lonarensis</name>
    <dbReference type="NCBI Taxonomy" id="1232681"/>
    <lineage>
        <taxon>Bacteria</taxon>
        <taxon>Pseudomonadati</taxon>
        <taxon>Bacteroidota</taxon>
        <taxon>Cytophagia</taxon>
        <taxon>Cytophagales</taxon>
        <taxon>Cyclobacteriaceae</taxon>
    </lineage>
</organism>
<comment type="subcellular location">
    <subcellularLocation>
        <location evidence="1">Cell membrane</location>
        <topology evidence="1">Multi-pass membrane protein</topology>
    </subcellularLocation>
</comment>
<evidence type="ECO:0000256" key="7">
    <source>
        <dbReference type="SAM" id="Phobius"/>
    </source>
</evidence>
<name>R7ZN71_9BACT</name>
<dbReference type="PANTHER" id="PTHR33452:SF1">
    <property type="entry name" value="INNER MEMBRANE PROTEIN YPHA-RELATED"/>
    <property type="match status" value="1"/>
</dbReference>
<evidence type="ECO:0000256" key="4">
    <source>
        <dbReference type="ARBA" id="ARBA00022692"/>
    </source>
</evidence>
<dbReference type="RefSeq" id="WP_010856081.1">
    <property type="nucleotide sequence ID" value="NZ_AQHR01000104.1"/>
</dbReference>
<proteinExistence type="inferred from homology"/>
<dbReference type="GO" id="GO:0005886">
    <property type="term" value="C:plasma membrane"/>
    <property type="evidence" value="ECO:0007669"/>
    <property type="project" value="UniProtKB-SubCell"/>
</dbReference>
<comment type="similarity">
    <text evidence="2">Belongs to the DoxX family.</text>
</comment>
<sequence>MKHLIFSHKSFGTDIALLILRVGASMMLLTHGWAKITNFSERLNTFADPIGLGPALSLQLVIFAEFFCAIFLILGFMSRVVLVPLIINMAVITFVVHADDPFSRQELPLLFLVTFVVLMFTGPGKLSMDAQILQKRRY</sequence>
<evidence type="ECO:0000256" key="1">
    <source>
        <dbReference type="ARBA" id="ARBA00004651"/>
    </source>
</evidence>
<dbReference type="Proteomes" id="UP000013909">
    <property type="component" value="Unassembled WGS sequence"/>
</dbReference>
<dbReference type="Pfam" id="PF07681">
    <property type="entry name" value="DoxX"/>
    <property type="match status" value="1"/>
</dbReference>
<evidence type="ECO:0008006" key="10">
    <source>
        <dbReference type="Google" id="ProtNLM"/>
    </source>
</evidence>
<reference evidence="8 9" key="1">
    <citation type="submission" date="2013-02" db="EMBL/GenBank/DDBJ databases">
        <title>A novel strain isolated from Lonar lake, Maharashtra, India.</title>
        <authorList>
            <person name="Singh A."/>
        </authorList>
    </citation>
    <scope>NUCLEOTIDE SEQUENCE [LARGE SCALE GENOMIC DNA]</scope>
    <source>
        <strain evidence="8 9">AK24</strain>
    </source>
</reference>
<keyword evidence="4 7" id="KW-0812">Transmembrane</keyword>
<evidence type="ECO:0000313" key="8">
    <source>
        <dbReference type="EMBL" id="EON75551.1"/>
    </source>
</evidence>
<dbReference type="PANTHER" id="PTHR33452">
    <property type="entry name" value="OXIDOREDUCTASE CATD-RELATED"/>
    <property type="match status" value="1"/>
</dbReference>
<keyword evidence="5 7" id="KW-1133">Transmembrane helix</keyword>
<evidence type="ECO:0000256" key="2">
    <source>
        <dbReference type="ARBA" id="ARBA00006679"/>
    </source>
</evidence>
<accession>R7ZN71</accession>
<gene>
    <name evidence="8" type="ORF">ADIS_3954</name>
</gene>